<accession>X1HS10</accession>
<comment type="caution">
    <text evidence="1">The sequence shown here is derived from an EMBL/GenBank/DDBJ whole genome shotgun (WGS) entry which is preliminary data.</text>
</comment>
<feature type="non-terminal residue" evidence="1">
    <location>
        <position position="1"/>
    </location>
</feature>
<evidence type="ECO:0000313" key="1">
    <source>
        <dbReference type="EMBL" id="GAH59865.1"/>
    </source>
</evidence>
<reference evidence="1" key="1">
    <citation type="journal article" date="2014" name="Front. Microbiol.">
        <title>High frequency of phylogenetically diverse reductive dehalogenase-homologous genes in deep subseafloor sedimentary metagenomes.</title>
        <authorList>
            <person name="Kawai M."/>
            <person name="Futagami T."/>
            <person name="Toyoda A."/>
            <person name="Takaki Y."/>
            <person name="Nishi S."/>
            <person name="Hori S."/>
            <person name="Arai W."/>
            <person name="Tsubouchi T."/>
            <person name="Morono Y."/>
            <person name="Uchiyama I."/>
            <person name="Ito T."/>
            <person name="Fujiyama A."/>
            <person name="Inagaki F."/>
            <person name="Takami H."/>
        </authorList>
    </citation>
    <scope>NUCLEOTIDE SEQUENCE</scope>
    <source>
        <strain evidence="1">Expedition CK06-06</strain>
    </source>
</reference>
<name>X1HS10_9ZZZZ</name>
<dbReference type="AlphaFoldDB" id="X1HS10"/>
<proteinExistence type="predicted"/>
<protein>
    <submittedName>
        <fullName evidence="1">Uncharacterized protein</fullName>
    </submittedName>
</protein>
<feature type="non-terminal residue" evidence="1">
    <location>
        <position position="35"/>
    </location>
</feature>
<sequence>GIAAQAWADCGEVIVCDSEAEMLAVADELAFEHVQ</sequence>
<organism evidence="1">
    <name type="scientific">marine sediment metagenome</name>
    <dbReference type="NCBI Taxonomy" id="412755"/>
    <lineage>
        <taxon>unclassified sequences</taxon>
        <taxon>metagenomes</taxon>
        <taxon>ecological metagenomes</taxon>
    </lineage>
</organism>
<dbReference type="EMBL" id="BARU01016262">
    <property type="protein sequence ID" value="GAH59865.1"/>
    <property type="molecule type" value="Genomic_DNA"/>
</dbReference>
<gene>
    <name evidence="1" type="ORF">S03H2_27267</name>
</gene>